<sequence length="310" mass="31653">MRSTAESPARPDADRRRLLGAFGALCAPAAGQAADGAVPVATATALEAELQRLAGQAAAGCSVVAHETEGPFPLRAALAGSALLRSDMTEGRPGVPLTLRVVVTDASRRCAPLAGAWVYLWHCDKDGAYSGDEQAAAGAAQPSTFMRAVQRCDADGAVTFHTVYPGWYEGRITHIHCMVFLPGSALSARSASVATTQFAFPPLVTDAVYASPLYGQGPNTSVRSFAEDMVFADGTGTEMLALSGSVAAGYLAGITLAVDPAAPPRAELLGEPGGPGRGPRPPDGALPPLPPGLGLRPLPGGPGPRPRRPG</sequence>
<gene>
    <name evidence="3" type="ORF">ACG0Z3_01420</name>
</gene>
<dbReference type="SUPFAM" id="SSF49482">
    <property type="entry name" value="Aromatic compound dioxygenase"/>
    <property type="match status" value="1"/>
</dbReference>
<dbReference type="InterPro" id="IPR006311">
    <property type="entry name" value="TAT_signal"/>
</dbReference>
<feature type="domain" description="Intradiol ring-cleavage dioxygenases" evidence="2">
    <location>
        <begin position="76"/>
        <end position="171"/>
    </location>
</feature>
<feature type="compositionally biased region" description="Pro residues" evidence="1">
    <location>
        <begin position="278"/>
        <end position="291"/>
    </location>
</feature>
<evidence type="ECO:0000256" key="1">
    <source>
        <dbReference type="SAM" id="MobiDB-lite"/>
    </source>
</evidence>
<dbReference type="PANTHER" id="PTHR34315">
    <property type="match status" value="1"/>
</dbReference>
<dbReference type="EMBL" id="JBIGHW010000001">
    <property type="protein sequence ID" value="MFG6439333.1"/>
    <property type="molecule type" value="Genomic_DNA"/>
</dbReference>
<organism evidence="3 4">
    <name type="scientific">Pelomonas margarita</name>
    <dbReference type="NCBI Taxonomy" id="3299031"/>
    <lineage>
        <taxon>Bacteria</taxon>
        <taxon>Pseudomonadati</taxon>
        <taxon>Pseudomonadota</taxon>
        <taxon>Betaproteobacteria</taxon>
        <taxon>Burkholderiales</taxon>
        <taxon>Sphaerotilaceae</taxon>
        <taxon>Roseateles</taxon>
    </lineage>
</organism>
<feature type="region of interest" description="Disordered" evidence="1">
    <location>
        <begin position="263"/>
        <end position="310"/>
    </location>
</feature>
<protein>
    <recommendedName>
        <fullName evidence="2">Intradiol ring-cleavage dioxygenases domain-containing protein</fullName>
    </recommendedName>
</protein>
<dbReference type="Proteomes" id="UP001606301">
    <property type="component" value="Unassembled WGS sequence"/>
</dbReference>
<dbReference type="RefSeq" id="WP_394394671.1">
    <property type="nucleotide sequence ID" value="NZ_JBIGHW010000001.1"/>
</dbReference>
<evidence type="ECO:0000313" key="4">
    <source>
        <dbReference type="Proteomes" id="UP001606301"/>
    </source>
</evidence>
<dbReference type="Gene3D" id="2.60.130.10">
    <property type="entry name" value="Aromatic compound dioxygenase"/>
    <property type="match status" value="1"/>
</dbReference>
<dbReference type="PROSITE" id="PS51318">
    <property type="entry name" value="TAT"/>
    <property type="match status" value="1"/>
</dbReference>
<dbReference type="PANTHER" id="PTHR34315:SF1">
    <property type="entry name" value="INTRADIOL RING-CLEAVAGE DIOXYGENASES DOMAIN-CONTAINING PROTEIN-RELATED"/>
    <property type="match status" value="1"/>
</dbReference>
<reference evidence="3 4" key="1">
    <citation type="submission" date="2024-08" db="EMBL/GenBank/DDBJ databases">
        <authorList>
            <person name="Lu H."/>
        </authorList>
    </citation>
    <scope>NUCLEOTIDE SEQUENCE [LARGE SCALE GENOMIC DNA]</scope>
    <source>
        <strain evidence="3 4">LKC17W</strain>
    </source>
</reference>
<dbReference type="Pfam" id="PF00775">
    <property type="entry name" value="Dioxygenase_C"/>
    <property type="match status" value="1"/>
</dbReference>
<evidence type="ECO:0000259" key="2">
    <source>
        <dbReference type="Pfam" id="PF00775"/>
    </source>
</evidence>
<accession>A0ABW7FCJ2</accession>
<name>A0ABW7FCJ2_9BURK</name>
<evidence type="ECO:0000313" key="3">
    <source>
        <dbReference type="EMBL" id="MFG6439333.1"/>
    </source>
</evidence>
<comment type="caution">
    <text evidence="3">The sequence shown here is derived from an EMBL/GenBank/DDBJ whole genome shotgun (WGS) entry which is preliminary data.</text>
</comment>
<proteinExistence type="predicted"/>
<dbReference type="InterPro" id="IPR000627">
    <property type="entry name" value="Intradiol_dOase_C"/>
</dbReference>
<dbReference type="InterPro" id="IPR015889">
    <property type="entry name" value="Intradiol_dOase_core"/>
</dbReference>
<keyword evidence="4" id="KW-1185">Reference proteome</keyword>